<evidence type="ECO:0000313" key="4">
    <source>
        <dbReference type="Proteomes" id="UP000244855"/>
    </source>
</evidence>
<dbReference type="OrthoDB" id="3897607at2759"/>
<dbReference type="InterPro" id="IPR049326">
    <property type="entry name" value="Rhodopsin_dom_fungi"/>
</dbReference>
<keyword evidence="4" id="KW-1185">Reference proteome</keyword>
<keyword evidence="1" id="KW-0812">Transmembrane</keyword>
<reference evidence="3 4" key="1">
    <citation type="journal article" date="2018" name="Sci. Rep.">
        <title>Comparative genomics provides insights into the lifestyle and reveals functional heterogeneity of dark septate endophytic fungi.</title>
        <authorList>
            <person name="Knapp D.G."/>
            <person name="Nemeth J.B."/>
            <person name="Barry K."/>
            <person name="Hainaut M."/>
            <person name="Henrissat B."/>
            <person name="Johnson J."/>
            <person name="Kuo A."/>
            <person name="Lim J.H.P."/>
            <person name="Lipzen A."/>
            <person name="Nolan M."/>
            <person name="Ohm R.A."/>
            <person name="Tamas L."/>
            <person name="Grigoriev I.V."/>
            <person name="Spatafora J.W."/>
            <person name="Nagy L.G."/>
            <person name="Kovacs G.M."/>
        </authorList>
    </citation>
    <scope>NUCLEOTIDE SEQUENCE [LARGE SCALE GENOMIC DNA]</scope>
    <source>
        <strain evidence="3 4">DSE2036</strain>
    </source>
</reference>
<keyword evidence="1" id="KW-0472">Membrane</keyword>
<dbReference type="EMBL" id="KZ805304">
    <property type="protein sequence ID" value="PVI07433.1"/>
    <property type="molecule type" value="Genomic_DNA"/>
</dbReference>
<feature type="non-terminal residue" evidence="3">
    <location>
        <position position="1"/>
    </location>
</feature>
<proteinExistence type="predicted"/>
<feature type="non-terminal residue" evidence="3">
    <location>
        <position position="106"/>
    </location>
</feature>
<dbReference type="Proteomes" id="UP000244855">
    <property type="component" value="Unassembled WGS sequence"/>
</dbReference>
<dbReference type="AlphaFoldDB" id="A0A2V1EA66"/>
<accession>A0A2V1EA66</accession>
<feature type="transmembrane region" description="Helical" evidence="1">
    <location>
        <begin position="62"/>
        <end position="86"/>
    </location>
</feature>
<keyword evidence="1" id="KW-1133">Transmembrane helix</keyword>
<evidence type="ECO:0000259" key="2">
    <source>
        <dbReference type="Pfam" id="PF20684"/>
    </source>
</evidence>
<evidence type="ECO:0000313" key="3">
    <source>
        <dbReference type="EMBL" id="PVI07433.1"/>
    </source>
</evidence>
<evidence type="ECO:0000256" key="1">
    <source>
        <dbReference type="SAM" id="Phobius"/>
    </source>
</evidence>
<feature type="domain" description="Rhodopsin" evidence="2">
    <location>
        <begin position="46"/>
        <end position="103"/>
    </location>
</feature>
<sequence>PAFFPPADGGPCEWPKPNYVNPETRSWAAPAGIIAMFFVTCVVFAMRIWARFHITHKAGVDDWLIIASMPGLLGLTIATVLALRVYGYHLHIWDQTPRTLITILQI</sequence>
<protein>
    <recommendedName>
        <fullName evidence="2">Rhodopsin domain-containing protein</fullName>
    </recommendedName>
</protein>
<feature type="transmembrane region" description="Helical" evidence="1">
    <location>
        <begin position="27"/>
        <end position="50"/>
    </location>
</feature>
<dbReference type="Pfam" id="PF20684">
    <property type="entry name" value="Fung_rhodopsin"/>
    <property type="match status" value="1"/>
</dbReference>
<name>A0A2V1EA66_9PLEO</name>
<gene>
    <name evidence="3" type="ORF">DM02DRAFT_496684</name>
</gene>
<organism evidence="3 4">
    <name type="scientific">Periconia macrospinosa</name>
    <dbReference type="NCBI Taxonomy" id="97972"/>
    <lineage>
        <taxon>Eukaryota</taxon>
        <taxon>Fungi</taxon>
        <taxon>Dikarya</taxon>
        <taxon>Ascomycota</taxon>
        <taxon>Pezizomycotina</taxon>
        <taxon>Dothideomycetes</taxon>
        <taxon>Pleosporomycetidae</taxon>
        <taxon>Pleosporales</taxon>
        <taxon>Massarineae</taxon>
        <taxon>Periconiaceae</taxon>
        <taxon>Periconia</taxon>
    </lineage>
</organism>